<evidence type="ECO:0000313" key="5">
    <source>
        <dbReference type="EMBL" id="VAX14762.1"/>
    </source>
</evidence>
<gene>
    <name evidence="5" type="ORF">MNBD_NITROSPINAE04-806</name>
</gene>
<dbReference type="InterPro" id="IPR005802">
    <property type="entry name" value="ADC_synth_comp_1"/>
</dbReference>
<dbReference type="EMBL" id="UOGA01000010">
    <property type="protein sequence ID" value="VAX14762.1"/>
    <property type="molecule type" value="Genomic_DNA"/>
</dbReference>
<keyword evidence="2 5" id="KW-0808">Transferase</keyword>
<dbReference type="PRINTS" id="PR00095">
    <property type="entry name" value="ANTSNTHASEI"/>
</dbReference>
<dbReference type="AlphaFoldDB" id="A0A3B1BF75"/>
<feature type="domain" description="Anthranilate synthase component I N-terminal" evidence="4">
    <location>
        <begin position="24"/>
        <end position="162"/>
    </location>
</feature>
<dbReference type="SUPFAM" id="SSF56322">
    <property type="entry name" value="ADC synthase"/>
    <property type="match status" value="1"/>
</dbReference>
<accession>A0A3B1BF75</accession>
<dbReference type="PANTHER" id="PTHR11236">
    <property type="entry name" value="AMINOBENZOATE/ANTHRANILATE SYNTHASE"/>
    <property type="match status" value="1"/>
</dbReference>
<protein>
    <recommendedName>
        <fullName evidence="1">aminodeoxychorismate synthase</fullName>
        <ecNumber evidence="1">2.6.1.85</ecNumber>
    </recommendedName>
</protein>
<proteinExistence type="predicted"/>
<dbReference type="InterPro" id="IPR006805">
    <property type="entry name" value="Anth_synth_I_N"/>
</dbReference>
<keyword evidence="5" id="KW-0032">Aminotransferase</keyword>
<sequence length="476" mass="52993">MVIDTKTEKRDTTPRKVRLRKIAWVNPESLFIHLAPCAGLVWLDSGMDIHGSGRWSYLMWNPETTIHGNDQNFEIQDDSGVSKYSGDPFNLVKKLLSFRKVSRDPLSPPFTGGVAGFFGYGLLSHCEPSTRRKEKPEAPEGDLWLGFYDKIIAFDHIARETILVVNHDESIDPEVALDDLESTALNGAVDNATKKNSNKNDKILYEYPSNFSKSEYLEAVESVRRYIEDGDCYQANISQRFRAVGDFEPVSLYLRLRKINPAPFAAYIDTGKVQALSSSPERFLKLHDGITQTRPIKGTRPRGADAEEDERLLAELVNSEKDRAENMMIVDLMRNDLSRVCLPHSVKTTEICAVEKFPTVFHLTSTIEGKVRSGIDAVDLLKHCFPAGSVTGAPKIRAMEIIDELEPSPRGVYCGSIGYIGYDGSMDMSVAIRVMVVSGDTLSFNTGGGVTYLSVAEDEYQETLDKAKALMESAVK</sequence>
<dbReference type="PANTHER" id="PTHR11236:SF50">
    <property type="entry name" value="AMINODEOXYCHORISMATE SYNTHASE COMPONENT 1"/>
    <property type="match status" value="1"/>
</dbReference>
<organism evidence="5">
    <name type="scientific">hydrothermal vent metagenome</name>
    <dbReference type="NCBI Taxonomy" id="652676"/>
    <lineage>
        <taxon>unclassified sequences</taxon>
        <taxon>metagenomes</taxon>
        <taxon>ecological metagenomes</taxon>
    </lineage>
</organism>
<feature type="domain" description="Chorismate-utilising enzyme C-terminal" evidence="3">
    <location>
        <begin position="213"/>
        <end position="466"/>
    </location>
</feature>
<dbReference type="GO" id="GO:0009396">
    <property type="term" value="P:folic acid-containing compound biosynthetic process"/>
    <property type="evidence" value="ECO:0007669"/>
    <property type="project" value="InterPro"/>
</dbReference>
<dbReference type="NCBIfam" id="TIGR00553">
    <property type="entry name" value="pabB"/>
    <property type="match status" value="1"/>
</dbReference>
<evidence type="ECO:0000259" key="4">
    <source>
        <dbReference type="Pfam" id="PF04715"/>
    </source>
</evidence>
<evidence type="ECO:0000259" key="3">
    <source>
        <dbReference type="Pfam" id="PF00425"/>
    </source>
</evidence>
<dbReference type="GO" id="GO:0046820">
    <property type="term" value="F:4-amino-4-deoxychorismate synthase activity"/>
    <property type="evidence" value="ECO:0007669"/>
    <property type="project" value="UniProtKB-EC"/>
</dbReference>
<dbReference type="GO" id="GO:0000162">
    <property type="term" value="P:L-tryptophan biosynthetic process"/>
    <property type="evidence" value="ECO:0007669"/>
    <property type="project" value="TreeGrafter"/>
</dbReference>
<dbReference type="Pfam" id="PF04715">
    <property type="entry name" value="Anth_synt_I_N"/>
    <property type="match status" value="1"/>
</dbReference>
<name>A0A3B1BF75_9ZZZZ</name>
<dbReference type="InterPro" id="IPR015890">
    <property type="entry name" value="Chorismate_C"/>
</dbReference>
<evidence type="ECO:0000256" key="1">
    <source>
        <dbReference type="ARBA" id="ARBA00013139"/>
    </source>
</evidence>
<dbReference type="EC" id="2.6.1.85" evidence="1"/>
<dbReference type="Pfam" id="PF00425">
    <property type="entry name" value="Chorismate_bind"/>
    <property type="match status" value="1"/>
</dbReference>
<evidence type="ECO:0000256" key="2">
    <source>
        <dbReference type="ARBA" id="ARBA00022679"/>
    </source>
</evidence>
<dbReference type="InterPro" id="IPR005801">
    <property type="entry name" value="ADC_synthase"/>
</dbReference>
<reference evidence="5" key="1">
    <citation type="submission" date="2018-06" db="EMBL/GenBank/DDBJ databases">
        <authorList>
            <person name="Zhirakovskaya E."/>
        </authorList>
    </citation>
    <scope>NUCLEOTIDE SEQUENCE</scope>
</reference>
<dbReference type="InterPro" id="IPR019999">
    <property type="entry name" value="Anth_synth_I-like"/>
</dbReference>
<dbReference type="Gene3D" id="3.60.120.10">
    <property type="entry name" value="Anthranilate synthase"/>
    <property type="match status" value="1"/>
</dbReference>